<dbReference type="EMBL" id="JH816091">
    <property type="protein sequence ID" value="EKC27873.1"/>
    <property type="molecule type" value="Genomic_DNA"/>
</dbReference>
<organism evidence="2">
    <name type="scientific">Magallana gigas</name>
    <name type="common">Pacific oyster</name>
    <name type="synonym">Crassostrea gigas</name>
    <dbReference type="NCBI Taxonomy" id="29159"/>
    <lineage>
        <taxon>Eukaryota</taxon>
        <taxon>Metazoa</taxon>
        <taxon>Spiralia</taxon>
        <taxon>Lophotrochozoa</taxon>
        <taxon>Mollusca</taxon>
        <taxon>Bivalvia</taxon>
        <taxon>Autobranchia</taxon>
        <taxon>Pteriomorphia</taxon>
        <taxon>Ostreida</taxon>
        <taxon>Ostreoidea</taxon>
        <taxon>Ostreidae</taxon>
        <taxon>Magallana</taxon>
    </lineage>
</organism>
<feature type="compositionally biased region" description="Basic and acidic residues" evidence="1">
    <location>
        <begin position="74"/>
        <end position="88"/>
    </location>
</feature>
<feature type="region of interest" description="Disordered" evidence="1">
    <location>
        <begin position="67"/>
        <end position="88"/>
    </location>
</feature>
<accession>K1Q1S5</accession>
<gene>
    <name evidence="2" type="ORF">CGI_10022657</name>
</gene>
<sequence length="88" mass="9906">MYGDSRWLDETILNYGVVATVAGGNGPNSKKNSEMVLPQLGFEVNLVRDGRKCPAAVYYAYPNVRRHFRSSPEGNKKKSTDEYNEGYK</sequence>
<name>K1Q1S5_MAGGI</name>
<protein>
    <submittedName>
        <fullName evidence="2">Uncharacterized protein</fullName>
    </submittedName>
</protein>
<dbReference type="AlphaFoldDB" id="K1Q1S5"/>
<evidence type="ECO:0000313" key="2">
    <source>
        <dbReference type="EMBL" id="EKC27873.1"/>
    </source>
</evidence>
<reference evidence="2" key="1">
    <citation type="journal article" date="2012" name="Nature">
        <title>The oyster genome reveals stress adaptation and complexity of shell formation.</title>
        <authorList>
            <person name="Zhang G."/>
            <person name="Fang X."/>
            <person name="Guo X."/>
            <person name="Li L."/>
            <person name="Luo R."/>
            <person name="Xu F."/>
            <person name="Yang P."/>
            <person name="Zhang L."/>
            <person name="Wang X."/>
            <person name="Qi H."/>
            <person name="Xiong Z."/>
            <person name="Que H."/>
            <person name="Xie Y."/>
            <person name="Holland P.W."/>
            <person name="Paps J."/>
            <person name="Zhu Y."/>
            <person name="Wu F."/>
            <person name="Chen Y."/>
            <person name="Wang J."/>
            <person name="Peng C."/>
            <person name="Meng J."/>
            <person name="Yang L."/>
            <person name="Liu J."/>
            <person name="Wen B."/>
            <person name="Zhang N."/>
            <person name="Huang Z."/>
            <person name="Zhu Q."/>
            <person name="Feng Y."/>
            <person name="Mount A."/>
            <person name="Hedgecock D."/>
            <person name="Xu Z."/>
            <person name="Liu Y."/>
            <person name="Domazet-Loso T."/>
            <person name="Du Y."/>
            <person name="Sun X."/>
            <person name="Zhang S."/>
            <person name="Liu B."/>
            <person name="Cheng P."/>
            <person name="Jiang X."/>
            <person name="Li J."/>
            <person name="Fan D."/>
            <person name="Wang W."/>
            <person name="Fu W."/>
            <person name="Wang T."/>
            <person name="Wang B."/>
            <person name="Zhang J."/>
            <person name="Peng Z."/>
            <person name="Li Y."/>
            <person name="Li N."/>
            <person name="Wang J."/>
            <person name="Chen M."/>
            <person name="He Y."/>
            <person name="Tan F."/>
            <person name="Song X."/>
            <person name="Zheng Q."/>
            <person name="Huang R."/>
            <person name="Yang H."/>
            <person name="Du X."/>
            <person name="Chen L."/>
            <person name="Yang M."/>
            <person name="Gaffney P.M."/>
            <person name="Wang S."/>
            <person name="Luo L."/>
            <person name="She Z."/>
            <person name="Ming Y."/>
            <person name="Huang W."/>
            <person name="Zhang S."/>
            <person name="Huang B."/>
            <person name="Zhang Y."/>
            <person name="Qu T."/>
            <person name="Ni P."/>
            <person name="Miao G."/>
            <person name="Wang J."/>
            <person name="Wang Q."/>
            <person name="Steinberg C.E."/>
            <person name="Wang H."/>
            <person name="Li N."/>
            <person name="Qian L."/>
            <person name="Zhang G."/>
            <person name="Li Y."/>
            <person name="Yang H."/>
            <person name="Liu X."/>
            <person name="Wang J."/>
            <person name="Yin Y."/>
            <person name="Wang J."/>
        </authorList>
    </citation>
    <scope>NUCLEOTIDE SEQUENCE [LARGE SCALE GENOMIC DNA]</scope>
    <source>
        <strain evidence="2">05x7-T-G4-1.051#20</strain>
    </source>
</reference>
<evidence type="ECO:0000256" key="1">
    <source>
        <dbReference type="SAM" id="MobiDB-lite"/>
    </source>
</evidence>
<dbReference type="InParanoid" id="K1Q1S5"/>
<proteinExistence type="predicted"/>
<dbReference type="HOGENOM" id="CLU_2471237_0_0_1"/>